<dbReference type="GO" id="GO:0019346">
    <property type="term" value="P:transsulfuration"/>
    <property type="evidence" value="ECO:0007669"/>
    <property type="project" value="InterPro"/>
</dbReference>
<accession>A0A9P3BJQ3</accession>
<dbReference type="Gene3D" id="3.40.640.10">
    <property type="entry name" value="Type I PLP-dependent aspartate aminotransferase-like (Major domain)"/>
    <property type="match status" value="1"/>
</dbReference>
<evidence type="ECO:0000313" key="5">
    <source>
        <dbReference type="EMBL" id="GIJ92461.1"/>
    </source>
</evidence>
<keyword evidence="6" id="KW-1185">Reference proteome</keyword>
<evidence type="ECO:0000256" key="3">
    <source>
        <dbReference type="RuleBase" id="RU362118"/>
    </source>
</evidence>
<dbReference type="GO" id="GO:0030170">
    <property type="term" value="F:pyridoxal phosphate binding"/>
    <property type="evidence" value="ECO:0007669"/>
    <property type="project" value="InterPro"/>
</dbReference>
<dbReference type="OrthoDB" id="10047078at2759"/>
<dbReference type="GeneID" id="67010052"/>
<evidence type="ECO:0000313" key="6">
    <source>
        <dbReference type="Proteomes" id="UP001043456"/>
    </source>
</evidence>
<evidence type="ECO:0008006" key="7">
    <source>
        <dbReference type="Google" id="ProtNLM"/>
    </source>
</evidence>
<dbReference type="InterPro" id="IPR051750">
    <property type="entry name" value="Trans-sulfuration_enzymes"/>
</dbReference>
<dbReference type="InterPro" id="IPR015422">
    <property type="entry name" value="PyrdxlP-dep_Trfase_small"/>
</dbReference>
<dbReference type="RefSeq" id="XP_043163207.1">
    <property type="nucleotide sequence ID" value="XM_043307272.1"/>
</dbReference>
<dbReference type="Gene3D" id="3.90.1150.10">
    <property type="entry name" value="Aspartate Aminotransferase, domain 1"/>
    <property type="match status" value="1"/>
</dbReference>
<dbReference type="SUPFAM" id="SSF53383">
    <property type="entry name" value="PLP-dependent transferases"/>
    <property type="match status" value="1"/>
</dbReference>
<dbReference type="Proteomes" id="UP001043456">
    <property type="component" value="Unassembled WGS sequence"/>
</dbReference>
<dbReference type="PANTHER" id="PTHR42699:SF1">
    <property type="entry name" value="CYSTATHIONINE GAMMA-SYNTHASE-RELATED"/>
    <property type="match status" value="1"/>
</dbReference>
<dbReference type="PANTHER" id="PTHR42699">
    <property type="match status" value="1"/>
</dbReference>
<name>A0A9P3BJQ3_9EURO</name>
<dbReference type="AlphaFoldDB" id="A0A9P3BJQ3"/>
<comment type="cofactor">
    <cofactor evidence="1 3">
        <name>pyridoxal 5'-phosphate</name>
        <dbReference type="ChEBI" id="CHEBI:597326"/>
    </cofactor>
</comment>
<dbReference type="GO" id="GO:0003962">
    <property type="term" value="F:cystathionine gamma-synthase activity"/>
    <property type="evidence" value="ECO:0007669"/>
    <property type="project" value="TreeGrafter"/>
</dbReference>
<evidence type="ECO:0000256" key="2">
    <source>
        <dbReference type="ARBA" id="ARBA00022898"/>
    </source>
</evidence>
<dbReference type="InterPro" id="IPR015424">
    <property type="entry name" value="PyrdxlP-dep_Trfase"/>
</dbReference>
<sequence length="558" mass="61864">MSSPEITPSGRHNMYPPPRSFPLGKANISQPSEELHAVSTSLPTWDMVLAMARKESWILETVEWGYPRDLSNAVLSRLRVTDAQIRCMVFSSGRAAQQCATVLKASWMERSMVEVVDFVMSPASDVEHGTAYWAQFSVILFPDALWSEAMNFWRDTGTGISTRHALFCLEELCYLESKSPNPAYQTAPPCQRGSQPSSPLHMSVRSALASIPVVKSFIAQLATSEQPGQPPVQSGDVFLYPNGTNAIYVLSQMLASYKAESTVVAYGWLYPETVKALHRCAWKECVSYKYGTEAELDQLESMLASGRRVDALFCELPSNIKLSSPNVFRIQALAERYGFIIVCDDTVAGYVNIDVLPYVDVSVSSLTKTFSGASNVTGGCLVVNPSSRHYSRIHGDLYAEYESTYFPMDADVLRNNSKDLVWRMKRCSDNALSLVNLLQSHPSIAQVNYPSTSPTGSLYKRLMRKGGSDGNVLSIVFRDPRNAEHFYNTLQVCKGTSFGTNFTLALPYVQLANYLTRDKVGKYGVPQHIIRLSVGLEDKKQLLQAVATALGEVERLEP</sequence>
<dbReference type="InterPro" id="IPR000277">
    <property type="entry name" value="Cys/Met-Metab_PyrdxlP-dep_enz"/>
</dbReference>
<evidence type="ECO:0000256" key="1">
    <source>
        <dbReference type="ARBA" id="ARBA00001933"/>
    </source>
</evidence>
<reference evidence="5 6" key="1">
    <citation type="submission" date="2018-10" db="EMBL/GenBank/DDBJ databases">
        <title>Pan-genome distribution and transcriptional activeness of fungal secondary metabolism genes in Aspergillus section Fumigati.</title>
        <authorList>
            <person name="Takahashi H."/>
            <person name="Umemura M."/>
            <person name="Ninomiya A."/>
            <person name="Kusuya Y."/>
            <person name="Urayama S."/>
            <person name="Shimizu M."/>
            <person name="Watanabe A."/>
            <person name="Kamei K."/>
            <person name="Yaguchi T."/>
            <person name="Hagiwara D."/>
        </authorList>
    </citation>
    <scope>NUCLEOTIDE SEQUENCE [LARGE SCALE GENOMIC DNA]</scope>
    <source>
        <strain evidence="5 6">IFM 55266</strain>
    </source>
</reference>
<gene>
    <name evidence="5" type="ORF">Asppvi_011443</name>
</gene>
<comment type="similarity">
    <text evidence="3">Belongs to the trans-sulfuration enzymes family.</text>
</comment>
<dbReference type="Pfam" id="PF01053">
    <property type="entry name" value="Cys_Met_Meta_PP"/>
    <property type="match status" value="1"/>
</dbReference>
<protein>
    <recommendedName>
        <fullName evidence="7">Cystathionine gamma-synthase</fullName>
    </recommendedName>
</protein>
<feature type="region of interest" description="Disordered" evidence="4">
    <location>
        <begin position="1"/>
        <end position="23"/>
    </location>
</feature>
<proteinExistence type="inferred from homology"/>
<keyword evidence="2 3" id="KW-0663">Pyridoxal phosphate</keyword>
<organism evidence="5 6">
    <name type="scientific">Aspergillus pseudoviridinutans</name>
    <dbReference type="NCBI Taxonomy" id="1517512"/>
    <lineage>
        <taxon>Eukaryota</taxon>
        <taxon>Fungi</taxon>
        <taxon>Dikarya</taxon>
        <taxon>Ascomycota</taxon>
        <taxon>Pezizomycotina</taxon>
        <taxon>Eurotiomycetes</taxon>
        <taxon>Eurotiomycetidae</taxon>
        <taxon>Eurotiales</taxon>
        <taxon>Aspergillaceae</taxon>
        <taxon>Aspergillus</taxon>
        <taxon>Aspergillus subgen. Fumigati</taxon>
    </lineage>
</organism>
<evidence type="ECO:0000256" key="4">
    <source>
        <dbReference type="SAM" id="MobiDB-lite"/>
    </source>
</evidence>
<dbReference type="InterPro" id="IPR015421">
    <property type="entry name" value="PyrdxlP-dep_Trfase_major"/>
</dbReference>
<dbReference type="EMBL" id="BHVY01000009">
    <property type="protein sequence ID" value="GIJ92461.1"/>
    <property type="molecule type" value="Genomic_DNA"/>
</dbReference>
<comment type="caution">
    <text evidence="5">The sequence shown here is derived from an EMBL/GenBank/DDBJ whole genome shotgun (WGS) entry which is preliminary data.</text>
</comment>